<reference evidence="4 5" key="1">
    <citation type="submission" date="2018-08" db="EMBL/GenBank/DDBJ databases">
        <title>Chitinophaga sp. K20C18050901, a novel bacterium isolated from forest soil.</title>
        <authorList>
            <person name="Wang C."/>
        </authorList>
    </citation>
    <scope>NUCLEOTIDE SEQUENCE [LARGE SCALE GENOMIC DNA]</scope>
    <source>
        <strain evidence="4 5">K20C18050901</strain>
    </source>
</reference>
<dbReference type="InterPro" id="IPR000504">
    <property type="entry name" value="RRM_dom"/>
</dbReference>
<dbReference type="SMART" id="SM00360">
    <property type="entry name" value="RRM"/>
    <property type="match status" value="1"/>
</dbReference>
<feature type="region of interest" description="Disordered" evidence="2">
    <location>
        <begin position="71"/>
        <end position="93"/>
    </location>
</feature>
<feature type="domain" description="RRM" evidence="3">
    <location>
        <begin position="1"/>
        <end position="79"/>
    </location>
</feature>
<dbReference type="InterPro" id="IPR003954">
    <property type="entry name" value="RRM_euk-type"/>
</dbReference>
<evidence type="ECO:0000256" key="1">
    <source>
        <dbReference type="ARBA" id="ARBA00022884"/>
    </source>
</evidence>
<accession>A0A3E1NUJ8</accession>
<dbReference type="SMART" id="SM00361">
    <property type="entry name" value="RRM_1"/>
    <property type="match status" value="1"/>
</dbReference>
<dbReference type="OrthoDB" id="9798855at2"/>
<dbReference type="InterPro" id="IPR012677">
    <property type="entry name" value="Nucleotide-bd_a/b_plait_sf"/>
</dbReference>
<name>A0A3E1NUJ8_9BACT</name>
<comment type="caution">
    <text evidence="4">The sequence shown here is derived from an EMBL/GenBank/DDBJ whole genome shotgun (WGS) entry which is preliminary data.</text>
</comment>
<dbReference type="EMBL" id="QTJV01000013">
    <property type="protein sequence ID" value="RFM31587.1"/>
    <property type="molecule type" value="Genomic_DNA"/>
</dbReference>
<dbReference type="InterPro" id="IPR048289">
    <property type="entry name" value="RRM2_NsCP33-like"/>
</dbReference>
<dbReference type="AlphaFoldDB" id="A0A3E1NUJ8"/>
<dbReference type="Proteomes" id="UP000261174">
    <property type="component" value="Unassembled WGS sequence"/>
</dbReference>
<organism evidence="4 5">
    <name type="scientific">Chitinophaga silvisoli</name>
    <dbReference type="NCBI Taxonomy" id="2291814"/>
    <lineage>
        <taxon>Bacteria</taxon>
        <taxon>Pseudomonadati</taxon>
        <taxon>Bacteroidota</taxon>
        <taxon>Chitinophagia</taxon>
        <taxon>Chitinophagales</taxon>
        <taxon>Chitinophagaceae</taxon>
        <taxon>Chitinophaga</taxon>
    </lineage>
</organism>
<evidence type="ECO:0000259" key="3">
    <source>
        <dbReference type="PROSITE" id="PS50102"/>
    </source>
</evidence>
<dbReference type="GO" id="GO:0003723">
    <property type="term" value="F:RNA binding"/>
    <property type="evidence" value="ECO:0007669"/>
    <property type="project" value="UniProtKB-KW"/>
</dbReference>
<dbReference type="PROSITE" id="PS50102">
    <property type="entry name" value="RRM"/>
    <property type="match status" value="1"/>
</dbReference>
<proteinExistence type="predicted"/>
<dbReference type="SUPFAM" id="SSF54928">
    <property type="entry name" value="RNA-binding domain, RBD"/>
    <property type="match status" value="1"/>
</dbReference>
<gene>
    <name evidence="4" type="ORF">DXN04_28135</name>
</gene>
<dbReference type="InterPro" id="IPR035979">
    <property type="entry name" value="RBD_domain_sf"/>
</dbReference>
<evidence type="ECO:0000256" key="2">
    <source>
        <dbReference type="SAM" id="MobiDB-lite"/>
    </source>
</evidence>
<dbReference type="RefSeq" id="WP_116856742.1">
    <property type="nucleotide sequence ID" value="NZ_QTJV01000013.1"/>
</dbReference>
<keyword evidence="1" id="KW-0694">RNA-binding</keyword>
<dbReference type="InterPro" id="IPR052462">
    <property type="entry name" value="SLIRP/GR-RBP-like"/>
</dbReference>
<dbReference type="CDD" id="cd21608">
    <property type="entry name" value="RRM2_NsCP33_like"/>
    <property type="match status" value="1"/>
</dbReference>
<dbReference type="Pfam" id="PF00076">
    <property type="entry name" value="RRM_1"/>
    <property type="match status" value="1"/>
</dbReference>
<protein>
    <submittedName>
        <fullName evidence="4">RNA-binding protein</fullName>
    </submittedName>
</protein>
<evidence type="ECO:0000313" key="5">
    <source>
        <dbReference type="Proteomes" id="UP000261174"/>
    </source>
</evidence>
<dbReference type="PANTHER" id="PTHR48027">
    <property type="entry name" value="HETEROGENEOUS NUCLEAR RIBONUCLEOPROTEIN 87F-RELATED"/>
    <property type="match status" value="1"/>
</dbReference>
<evidence type="ECO:0000313" key="4">
    <source>
        <dbReference type="EMBL" id="RFM31587.1"/>
    </source>
</evidence>
<sequence>MDIYVSNLSPFVVKEDLNNHFSKYGTVTSANIIIDKFTSRSKGFGFVTMPDDAEAEKAIKELNGSIIDGKTITANQAKPREEGPARSGYNNRW</sequence>
<dbReference type="Gene3D" id="3.30.70.330">
    <property type="match status" value="1"/>
</dbReference>
<keyword evidence="5" id="KW-1185">Reference proteome</keyword>